<gene>
    <name evidence="2" type="ORF">FQA47_021067</name>
</gene>
<reference evidence="2" key="1">
    <citation type="journal article" name="BMC Genomics">
        <title>Long-read sequencing and de novo genome assembly of marine medaka (Oryzias melastigma).</title>
        <authorList>
            <person name="Liang P."/>
            <person name="Saqib H.S.A."/>
            <person name="Ni X."/>
            <person name="Shen Y."/>
        </authorList>
    </citation>
    <scope>NUCLEOTIDE SEQUENCE</scope>
    <source>
        <strain evidence="2">Bigg-433</strain>
    </source>
</reference>
<organism evidence="2 3">
    <name type="scientific">Oryzias melastigma</name>
    <name type="common">Marine medaka</name>
    <dbReference type="NCBI Taxonomy" id="30732"/>
    <lineage>
        <taxon>Eukaryota</taxon>
        <taxon>Metazoa</taxon>
        <taxon>Chordata</taxon>
        <taxon>Craniata</taxon>
        <taxon>Vertebrata</taxon>
        <taxon>Euteleostomi</taxon>
        <taxon>Actinopterygii</taxon>
        <taxon>Neopterygii</taxon>
        <taxon>Teleostei</taxon>
        <taxon>Neoteleostei</taxon>
        <taxon>Acanthomorphata</taxon>
        <taxon>Ovalentaria</taxon>
        <taxon>Atherinomorphae</taxon>
        <taxon>Beloniformes</taxon>
        <taxon>Adrianichthyidae</taxon>
        <taxon>Oryziinae</taxon>
        <taxon>Oryzias</taxon>
    </lineage>
</organism>
<accession>A0A834C3Z6</accession>
<feature type="region of interest" description="Disordered" evidence="1">
    <location>
        <begin position="1"/>
        <end position="75"/>
    </location>
</feature>
<feature type="compositionally biased region" description="Acidic residues" evidence="1">
    <location>
        <begin position="27"/>
        <end position="37"/>
    </location>
</feature>
<name>A0A834C3Z6_ORYME</name>
<evidence type="ECO:0000313" key="3">
    <source>
        <dbReference type="Proteomes" id="UP000646548"/>
    </source>
</evidence>
<evidence type="ECO:0000256" key="1">
    <source>
        <dbReference type="SAM" id="MobiDB-lite"/>
    </source>
</evidence>
<evidence type="ECO:0000313" key="2">
    <source>
        <dbReference type="EMBL" id="KAF6721593.1"/>
    </source>
</evidence>
<dbReference type="EMBL" id="WKFB01000488">
    <property type="protein sequence ID" value="KAF6721593.1"/>
    <property type="molecule type" value="Genomic_DNA"/>
</dbReference>
<comment type="caution">
    <text evidence="2">The sequence shown here is derived from an EMBL/GenBank/DDBJ whole genome shotgun (WGS) entry which is preliminary data.</text>
</comment>
<sequence>MGEGSSSNTARNITPDRSFDQLSVPREEEEEEEEEEAQPAAGGGRLCGAGRVRSGDDDDERTKICSNAGWDGALT</sequence>
<proteinExistence type="predicted"/>
<protein>
    <submittedName>
        <fullName evidence="2">Uncharacterized protein</fullName>
    </submittedName>
</protein>
<dbReference type="AlphaFoldDB" id="A0A834C3Z6"/>
<dbReference type="Proteomes" id="UP000646548">
    <property type="component" value="Unassembled WGS sequence"/>
</dbReference>
<feature type="compositionally biased region" description="Polar residues" evidence="1">
    <location>
        <begin position="1"/>
        <end position="12"/>
    </location>
</feature>